<dbReference type="OrthoDB" id="9796461at2"/>
<dbReference type="Pfam" id="PF01757">
    <property type="entry name" value="Acyl_transf_3"/>
    <property type="match status" value="1"/>
</dbReference>
<keyword evidence="5" id="KW-1185">Reference proteome</keyword>
<feature type="transmembrane region" description="Helical" evidence="1">
    <location>
        <begin position="7"/>
        <end position="23"/>
    </location>
</feature>
<evidence type="ECO:0008006" key="6">
    <source>
        <dbReference type="Google" id="ProtNLM"/>
    </source>
</evidence>
<dbReference type="Pfam" id="PF19040">
    <property type="entry name" value="SGNH"/>
    <property type="match status" value="1"/>
</dbReference>
<feature type="transmembrane region" description="Helical" evidence="1">
    <location>
        <begin position="331"/>
        <end position="353"/>
    </location>
</feature>
<feature type="transmembrane region" description="Helical" evidence="1">
    <location>
        <begin position="237"/>
        <end position="254"/>
    </location>
</feature>
<keyword evidence="1" id="KW-1133">Transmembrane helix</keyword>
<keyword evidence="1" id="KW-0472">Membrane</keyword>
<feature type="domain" description="SGNH" evidence="3">
    <location>
        <begin position="374"/>
        <end position="585"/>
    </location>
</feature>
<protein>
    <recommendedName>
        <fullName evidence="6">Acyltransferase</fullName>
    </recommendedName>
</protein>
<dbReference type="RefSeq" id="WP_079447436.1">
    <property type="nucleotide sequence ID" value="NZ_MWPQ01000049.1"/>
</dbReference>
<feature type="transmembrane region" description="Helical" evidence="1">
    <location>
        <begin position="29"/>
        <end position="48"/>
    </location>
</feature>
<dbReference type="GO" id="GO:0016747">
    <property type="term" value="F:acyltransferase activity, transferring groups other than amino-acyl groups"/>
    <property type="evidence" value="ECO:0007669"/>
    <property type="project" value="InterPro"/>
</dbReference>
<dbReference type="Proteomes" id="UP000189940">
    <property type="component" value="Unassembled WGS sequence"/>
</dbReference>
<evidence type="ECO:0000259" key="2">
    <source>
        <dbReference type="Pfam" id="PF01757"/>
    </source>
</evidence>
<accession>A0A1V4HVR2</accession>
<dbReference type="PANTHER" id="PTHR23028:SF53">
    <property type="entry name" value="ACYL_TRANSF_3 DOMAIN-CONTAINING PROTEIN"/>
    <property type="match status" value="1"/>
</dbReference>
<reference evidence="4 5" key="1">
    <citation type="submission" date="2017-02" db="EMBL/GenBank/DDBJ databases">
        <title>Genome sequence of the nitrite-oxidizing bacterium Nitrobacter vulgaris strain Ab1.</title>
        <authorList>
            <person name="Mellbye B.L."/>
            <person name="Davis E.W."/>
            <person name="Spieck E."/>
            <person name="Chang J.H."/>
            <person name="Bottomley P.J."/>
            <person name="Sayavedra-Soto L.A."/>
        </authorList>
    </citation>
    <scope>NUCLEOTIDE SEQUENCE [LARGE SCALE GENOMIC DNA]</scope>
    <source>
        <strain evidence="4 5">Ab1</strain>
    </source>
</reference>
<gene>
    <name evidence="4" type="ORF">B2M20_12800</name>
</gene>
<feature type="transmembrane region" description="Helical" evidence="1">
    <location>
        <begin position="181"/>
        <end position="202"/>
    </location>
</feature>
<comment type="caution">
    <text evidence="4">The sequence shown here is derived from an EMBL/GenBank/DDBJ whole genome shotgun (WGS) entry which is preliminary data.</text>
</comment>
<dbReference type="STRING" id="29421.B2M20_12800"/>
<evidence type="ECO:0000256" key="1">
    <source>
        <dbReference type="SAM" id="Phobius"/>
    </source>
</evidence>
<dbReference type="PANTHER" id="PTHR23028">
    <property type="entry name" value="ACETYLTRANSFERASE"/>
    <property type="match status" value="1"/>
</dbReference>
<feature type="transmembrane region" description="Helical" evidence="1">
    <location>
        <begin position="298"/>
        <end position="319"/>
    </location>
</feature>
<feature type="transmembrane region" description="Helical" evidence="1">
    <location>
        <begin position="155"/>
        <end position="175"/>
    </location>
</feature>
<dbReference type="AlphaFoldDB" id="A0A1V4HVR2"/>
<keyword evidence="1" id="KW-0812">Transmembrane</keyword>
<organism evidence="4 5">
    <name type="scientific">Nitrobacter vulgaris</name>
    <dbReference type="NCBI Taxonomy" id="29421"/>
    <lineage>
        <taxon>Bacteria</taxon>
        <taxon>Pseudomonadati</taxon>
        <taxon>Pseudomonadota</taxon>
        <taxon>Alphaproteobacteria</taxon>
        <taxon>Hyphomicrobiales</taxon>
        <taxon>Nitrobacteraceae</taxon>
        <taxon>Nitrobacter</taxon>
    </lineage>
</organism>
<feature type="transmembrane region" description="Helical" evidence="1">
    <location>
        <begin position="275"/>
        <end position="292"/>
    </location>
</feature>
<dbReference type="GO" id="GO:0009103">
    <property type="term" value="P:lipopolysaccharide biosynthetic process"/>
    <property type="evidence" value="ECO:0007669"/>
    <property type="project" value="TreeGrafter"/>
</dbReference>
<evidence type="ECO:0000313" key="4">
    <source>
        <dbReference type="EMBL" id="OPH82068.1"/>
    </source>
</evidence>
<dbReference type="InterPro" id="IPR043968">
    <property type="entry name" value="SGNH"/>
</dbReference>
<dbReference type="InterPro" id="IPR050879">
    <property type="entry name" value="Acyltransferase_3"/>
</dbReference>
<feature type="transmembrane region" description="Helical" evidence="1">
    <location>
        <begin position="69"/>
        <end position="88"/>
    </location>
</feature>
<proteinExistence type="predicted"/>
<name>A0A1V4HVR2_NITVU</name>
<feature type="transmembrane region" description="Helical" evidence="1">
    <location>
        <begin position="214"/>
        <end position="231"/>
    </location>
</feature>
<feature type="domain" description="Acyltransferase 3" evidence="2">
    <location>
        <begin position="4"/>
        <end position="316"/>
    </location>
</feature>
<evidence type="ECO:0000259" key="3">
    <source>
        <dbReference type="Pfam" id="PF19040"/>
    </source>
</evidence>
<evidence type="ECO:0000313" key="5">
    <source>
        <dbReference type="Proteomes" id="UP000189940"/>
    </source>
</evidence>
<sequence>MRVDIQALRGIAVSIVVLFHAEMGISGGYLGVDVFFVISGYLITDLICRQLDARQFSFAEFYWRRAKRLLPAAYATFALTTLAMVYLATSTELFSYLQQLIGAVTFTANFVLAGQINYFDTNAALKPLLHVWSLAVEEQYYFLAPIILWGTPKNLRVRVIAALLVISLVLCFAFARSKPSFAFFMLPTRSWEISIGALAALISIVPSNILVRRILSHSSVLILALIAVWSVDKIHPRTDALIICIATAIIIQTRPTILNSGPIAYTFSKLGNISYSLYLVHWPIFSLAHQVYFGPLPFSLRISCVIASIVLATLIYVCIERPIHRSNLQPNWPIIGTAAAGIAITIAISASYLDRGQTSWAVLRKPNEGFGRPCDQNGKPFAIRRECQDAEEPKIAVWGDSFAMHLVDGLAAHDQGYGIIQLTRSTCEPTFDSLPDADCSSFNQSVFEYLRRISSIKYVVLSTAYDPIKLAQTVQKLRTTGKKVIFVAAPPSIGVDFSRCVERLNTGLHTFNLSAQCNFRLDAANKHGSILASGAQKLSSLVDVSVIWPSDVLCEGGICRTSDGHFPLYADSDHLSKYGSIYFAEKAKLLAKAIAMAR</sequence>
<dbReference type="GO" id="GO:0016020">
    <property type="term" value="C:membrane"/>
    <property type="evidence" value="ECO:0007669"/>
    <property type="project" value="TreeGrafter"/>
</dbReference>
<dbReference type="EMBL" id="MWPQ01000049">
    <property type="protein sequence ID" value="OPH82068.1"/>
    <property type="molecule type" value="Genomic_DNA"/>
</dbReference>
<dbReference type="InterPro" id="IPR002656">
    <property type="entry name" value="Acyl_transf_3_dom"/>
</dbReference>